<proteinExistence type="predicted"/>
<feature type="region of interest" description="Disordered" evidence="1">
    <location>
        <begin position="1"/>
        <end position="46"/>
    </location>
</feature>
<evidence type="ECO:0000256" key="1">
    <source>
        <dbReference type="SAM" id="MobiDB-lite"/>
    </source>
</evidence>
<dbReference type="AlphaFoldDB" id="A0A914DEE5"/>
<organism evidence="2 3">
    <name type="scientific">Acrobeloides nanus</name>
    <dbReference type="NCBI Taxonomy" id="290746"/>
    <lineage>
        <taxon>Eukaryota</taxon>
        <taxon>Metazoa</taxon>
        <taxon>Ecdysozoa</taxon>
        <taxon>Nematoda</taxon>
        <taxon>Chromadorea</taxon>
        <taxon>Rhabditida</taxon>
        <taxon>Tylenchina</taxon>
        <taxon>Cephalobomorpha</taxon>
        <taxon>Cephaloboidea</taxon>
        <taxon>Cephalobidae</taxon>
        <taxon>Acrobeloides</taxon>
    </lineage>
</organism>
<sequence length="639" mass="72521">MPPKRTRPAPTKQEPVEHEQIEGNEHVEGAGPEEPPQLEREEGPTEDIVVTDEWGQPVASYGGAPGAQSQLFDEDEIYYVDENGILLDRSAVAAATATNRNRDPRTIEFNFLDNTNICCGICGEVVPYELLMSEHLPTQHPDVLGDGVVDLEEIPYEEWLREKYGDKRPGEGYSGVYYDAVPRVTRSVRTLRRVSQIRVNPQEMTLAQLDVALKRKMVEKMGRKVPVSLVDKQHARCGICQAVVSLNKKFEIAHLVRHFNAWHPTAHKCSGTWFNKEVVPGMGKPLSSQDFAVIDTSLDATDNLQCIWCGMFMDTHSIGMHFHEVHPEEIELPKCNLCLLEIIMNARLKEKFGEEFEVTLTDERTIRCGRFGTTHKTEQNLDRAIERNMARIQAGEMPIENENEEPEEDPSVGPAAYSNSRMKFGRRSKPKRQFIMPALRQAAPINSKFVHPITECHWKCKLCGKDILAAVISAGSIRHFRKNHPEHLESLQFELCKTRLERISDGCMEVINPSLVECLICGTTYTLPSPFTINRAVHHLKAKHPDVMPEYSGRARDTNLDQSMGPPKKKIKFAPKEQEPEFEMEEVVVDDTQLLRDGSYEMTEEEIAAETSRIVAQHEQYDDIGGYGNVEYEYIEQEV</sequence>
<protein>
    <submittedName>
        <fullName evidence="3">C2H2-type domain-containing protein</fullName>
    </submittedName>
</protein>
<keyword evidence="2" id="KW-1185">Reference proteome</keyword>
<name>A0A914DEE5_9BILA</name>
<evidence type="ECO:0000313" key="3">
    <source>
        <dbReference type="WBParaSite" id="ACRNAN_scaffold2291.g17027.t1"/>
    </source>
</evidence>
<dbReference type="Proteomes" id="UP000887540">
    <property type="component" value="Unplaced"/>
</dbReference>
<accession>A0A914DEE5</accession>
<feature type="compositionally biased region" description="Basic and acidic residues" evidence="1">
    <location>
        <begin position="14"/>
        <end position="28"/>
    </location>
</feature>
<reference evidence="3" key="1">
    <citation type="submission" date="2022-11" db="UniProtKB">
        <authorList>
            <consortium name="WormBaseParasite"/>
        </authorList>
    </citation>
    <scope>IDENTIFICATION</scope>
</reference>
<feature type="region of interest" description="Disordered" evidence="1">
    <location>
        <begin position="398"/>
        <end position="419"/>
    </location>
</feature>
<dbReference type="WBParaSite" id="ACRNAN_scaffold2291.g17027.t1">
    <property type="protein sequence ID" value="ACRNAN_scaffold2291.g17027.t1"/>
    <property type="gene ID" value="ACRNAN_scaffold2291.g17027"/>
</dbReference>
<evidence type="ECO:0000313" key="2">
    <source>
        <dbReference type="Proteomes" id="UP000887540"/>
    </source>
</evidence>
<feature type="compositionally biased region" description="Acidic residues" evidence="1">
    <location>
        <begin position="399"/>
        <end position="410"/>
    </location>
</feature>